<accession>A0ABS9H6A0</accession>
<reference evidence="5 6" key="1">
    <citation type="submission" date="2022-01" db="EMBL/GenBank/DDBJ databases">
        <title>Nocardioides sp. nov., an actinomycete isolated from mining soil.</title>
        <authorList>
            <person name="Liu L."/>
        </authorList>
    </citation>
    <scope>NUCLEOTIDE SEQUENCE [LARGE SCALE GENOMIC DNA]</scope>
    <source>
        <strain evidence="5 6">KLBMP 9356</strain>
    </source>
</reference>
<dbReference type="SUPFAM" id="SSF52096">
    <property type="entry name" value="ClpP/crotonase"/>
    <property type="match status" value="2"/>
</dbReference>
<name>A0ABS9H6A0_9ACTN</name>
<evidence type="ECO:0000313" key="6">
    <source>
        <dbReference type="Proteomes" id="UP001201161"/>
    </source>
</evidence>
<dbReference type="RefSeq" id="WP_236399339.1">
    <property type="nucleotide sequence ID" value="NZ_JAKJHZ010000003.1"/>
</dbReference>
<feature type="domain" description="CoA carboxyltransferase N-terminal" evidence="3">
    <location>
        <begin position="1"/>
        <end position="262"/>
    </location>
</feature>
<evidence type="ECO:0000259" key="3">
    <source>
        <dbReference type="PROSITE" id="PS50980"/>
    </source>
</evidence>
<gene>
    <name evidence="5" type="ORF">L2K70_04040</name>
</gene>
<dbReference type="InterPro" id="IPR000438">
    <property type="entry name" value="Acetyl_CoA_COase_Trfase_b_su"/>
</dbReference>
<comment type="caution">
    <text evidence="5">The sequence shown here is derived from an EMBL/GenBank/DDBJ whole genome shotgun (WGS) entry which is preliminary data.</text>
</comment>
<protein>
    <submittedName>
        <fullName evidence="5">Acetyl-CoA carboxylase carboxyltransferase subunit alpha/beta</fullName>
    </submittedName>
</protein>
<dbReference type="PRINTS" id="PR01070">
    <property type="entry name" value="ACCCTRFRASEB"/>
</dbReference>
<dbReference type="PANTHER" id="PTHR42995">
    <property type="entry name" value="ACETYL-COENZYME A CARBOXYLASE CARBOXYL TRANSFERASE SUBUNIT BETA, CHLOROPLASTIC"/>
    <property type="match status" value="1"/>
</dbReference>
<feature type="compositionally biased region" description="Low complexity" evidence="2">
    <location>
        <begin position="1"/>
        <end position="10"/>
    </location>
</feature>
<dbReference type="InterPro" id="IPR011762">
    <property type="entry name" value="COA_CT_N"/>
</dbReference>
<evidence type="ECO:0000256" key="2">
    <source>
        <dbReference type="SAM" id="MobiDB-lite"/>
    </source>
</evidence>
<dbReference type="EMBL" id="JAKJHZ010000003">
    <property type="protein sequence ID" value="MCF6376766.1"/>
    <property type="molecule type" value="Genomic_DNA"/>
</dbReference>
<dbReference type="Pfam" id="PF01039">
    <property type="entry name" value="Carboxyl_trans"/>
    <property type="match status" value="1"/>
</dbReference>
<dbReference type="PROSITE" id="PS50989">
    <property type="entry name" value="COA_CT_CTER"/>
    <property type="match status" value="1"/>
</dbReference>
<organism evidence="5 6">
    <name type="scientific">Nocardioides potassii</name>
    <dbReference type="NCBI Taxonomy" id="2911371"/>
    <lineage>
        <taxon>Bacteria</taxon>
        <taxon>Bacillati</taxon>
        <taxon>Actinomycetota</taxon>
        <taxon>Actinomycetes</taxon>
        <taxon>Propionibacteriales</taxon>
        <taxon>Nocardioidaceae</taxon>
        <taxon>Nocardioides</taxon>
    </lineage>
</organism>
<dbReference type="InterPro" id="IPR034733">
    <property type="entry name" value="AcCoA_carboxyl_beta"/>
</dbReference>
<sequence>MDTPRRSSPPLRSPEERRGDPKNNRWTARELLDLVLDAGTFDSWDEPIDLAYADALPDPGYRAALEAAAEKAGTDESVLTGRGEVRGRPVAVVVNEFGFLAGSIGRAAADRITSAVRRATAEGLPLLASTASGGTRMQEGTPAFVRMAEISRALMDHRAAGLPYLVHLRHPTTGGVYASWGSLGHVTVAEPGALVGFLGPKVYEALNGRPFRPGVQVAENLAAAGVIDGVVAAEDLPAMVDSALAVLVDAPGPGVLPVRAARAVGDHDAWDSIERTRRTDRVGLRDVLAHGATGTLRLRGTDEGERDSTVMVALTRLDDQPCVVVGQDRARQAPGHAMGPGALREARRGMRLAEELGLPLVTVIDTPGAELSPDAEERAIAGEIARCIATLTTMSVPTVSVVLGQGCGGGALAFLPARAVIATEHAWLSPLPPEGASVIVHGDVSHAAEMASRQRVRASDLLADGIVQHVVPEVDGEPARDLAVAVAAEVSALLREMTGRTPVAHAS</sequence>
<evidence type="ECO:0000259" key="4">
    <source>
        <dbReference type="PROSITE" id="PS50989"/>
    </source>
</evidence>
<dbReference type="PROSITE" id="PS50980">
    <property type="entry name" value="COA_CT_NTER"/>
    <property type="match status" value="1"/>
</dbReference>
<feature type="region of interest" description="Disordered" evidence="2">
    <location>
        <begin position="1"/>
        <end position="24"/>
    </location>
</feature>
<dbReference type="InterPro" id="IPR011763">
    <property type="entry name" value="COA_CT_C"/>
</dbReference>
<feature type="domain" description="CoA carboxyltransferase C-terminal" evidence="4">
    <location>
        <begin position="253"/>
        <end position="496"/>
    </location>
</feature>
<proteinExistence type="predicted"/>
<evidence type="ECO:0000313" key="5">
    <source>
        <dbReference type="EMBL" id="MCF6376766.1"/>
    </source>
</evidence>
<dbReference type="Gene3D" id="3.90.226.10">
    <property type="entry name" value="2-enoyl-CoA Hydratase, Chain A, domain 1"/>
    <property type="match status" value="2"/>
</dbReference>
<keyword evidence="1" id="KW-0808">Transferase</keyword>
<evidence type="ECO:0000256" key="1">
    <source>
        <dbReference type="ARBA" id="ARBA00022679"/>
    </source>
</evidence>
<dbReference type="InterPro" id="IPR029045">
    <property type="entry name" value="ClpP/crotonase-like_dom_sf"/>
</dbReference>
<dbReference type="Proteomes" id="UP001201161">
    <property type="component" value="Unassembled WGS sequence"/>
</dbReference>
<feature type="compositionally biased region" description="Basic and acidic residues" evidence="2">
    <location>
        <begin position="13"/>
        <end position="24"/>
    </location>
</feature>
<dbReference type="PANTHER" id="PTHR42995:SF5">
    <property type="entry name" value="ACETYL-COENZYME A CARBOXYLASE CARBOXYL TRANSFERASE SUBUNIT BETA, CHLOROPLASTIC"/>
    <property type="match status" value="1"/>
</dbReference>
<keyword evidence="6" id="KW-1185">Reference proteome</keyword>